<accession>A0A1T5M7X8</accession>
<keyword evidence="3" id="KW-0731">Sigma factor</keyword>
<evidence type="ECO:0000256" key="4">
    <source>
        <dbReference type="ARBA" id="ARBA00023163"/>
    </source>
</evidence>
<dbReference type="Gene3D" id="1.10.1740.10">
    <property type="match status" value="1"/>
</dbReference>
<dbReference type="SUPFAM" id="SSF88946">
    <property type="entry name" value="Sigma2 domain of RNA polymerase sigma factors"/>
    <property type="match status" value="1"/>
</dbReference>
<evidence type="ECO:0000256" key="2">
    <source>
        <dbReference type="ARBA" id="ARBA00023015"/>
    </source>
</evidence>
<dbReference type="InterPro" id="IPR039425">
    <property type="entry name" value="RNA_pol_sigma-70-like"/>
</dbReference>
<dbReference type="AlphaFoldDB" id="A0A1T5M7X8"/>
<dbReference type="InterPro" id="IPR013249">
    <property type="entry name" value="RNA_pol_sigma70_r4_t2"/>
</dbReference>
<evidence type="ECO:0000259" key="6">
    <source>
        <dbReference type="Pfam" id="PF08281"/>
    </source>
</evidence>
<dbReference type="GO" id="GO:0016987">
    <property type="term" value="F:sigma factor activity"/>
    <property type="evidence" value="ECO:0007669"/>
    <property type="project" value="UniProtKB-KW"/>
</dbReference>
<evidence type="ECO:0000313" key="7">
    <source>
        <dbReference type="EMBL" id="SKC84255.1"/>
    </source>
</evidence>
<dbReference type="Proteomes" id="UP000190961">
    <property type="component" value="Unassembled WGS sequence"/>
</dbReference>
<keyword evidence="8" id="KW-1185">Reference proteome</keyword>
<dbReference type="NCBIfam" id="TIGR02937">
    <property type="entry name" value="sigma70-ECF"/>
    <property type="match status" value="1"/>
</dbReference>
<keyword evidence="4" id="KW-0804">Transcription</keyword>
<dbReference type="InterPro" id="IPR013325">
    <property type="entry name" value="RNA_pol_sigma_r2"/>
</dbReference>
<dbReference type="InterPro" id="IPR013324">
    <property type="entry name" value="RNA_pol_sigma_r3/r4-like"/>
</dbReference>
<evidence type="ECO:0000256" key="3">
    <source>
        <dbReference type="ARBA" id="ARBA00023082"/>
    </source>
</evidence>
<dbReference type="OrthoDB" id="1524077at2"/>
<dbReference type="PANTHER" id="PTHR43133:SF46">
    <property type="entry name" value="RNA POLYMERASE SIGMA-70 FACTOR ECF SUBFAMILY"/>
    <property type="match status" value="1"/>
</dbReference>
<keyword evidence="2" id="KW-0805">Transcription regulation</keyword>
<feature type="domain" description="RNA polymerase sigma factor 70 region 4 type 2" evidence="6">
    <location>
        <begin position="120"/>
        <end position="172"/>
    </location>
</feature>
<dbReference type="Gene3D" id="1.10.10.10">
    <property type="entry name" value="Winged helix-like DNA-binding domain superfamily/Winged helix DNA-binding domain"/>
    <property type="match status" value="1"/>
</dbReference>
<evidence type="ECO:0000256" key="1">
    <source>
        <dbReference type="ARBA" id="ARBA00010641"/>
    </source>
</evidence>
<dbReference type="Pfam" id="PF08281">
    <property type="entry name" value="Sigma70_r4_2"/>
    <property type="match status" value="1"/>
</dbReference>
<feature type="domain" description="RNA polymerase sigma-70 region 2" evidence="5">
    <location>
        <begin position="25"/>
        <end position="90"/>
    </location>
</feature>
<dbReference type="PANTHER" id="PTHR43133">
    <property type="entry name" value="RNA POLYMERASE ECF-TYPE SIGMA FACTO"/>
    <property type="match status" value="1"/>
</dbReference>
<gene>
    <name evidence="7" type="ORF">SAMN05660236_4729</name>
</gene>
<evidence type="ECO:0000313" key="8">
    <source>
        <dbReference type="Proteomes" id="UP000190961"/>
    </source>
</evidence>
<protein>
    <submittedName>
        <fullName evidence="7">RNA polymerase sigma-70 factor, ECF subfamily</fullName>
    </submittedName>
</protein>
<dbReference type="RefSeq" id="WP_159453790.1">
    <property type="nucleotide sequence ID" value="NZ_FUZU01000003.1"/>
</dbReference>
<dbReference type="NCBIfam" id="TIGR02985">
    <property type="entry name" value="Sig70_bacteroi1"/>
    <property type="match status" value="1"/>
</dbReference>
<dbReference type="InterPro" id="IPR014327">
    <property type="entry name" value="RNA_pol_sigma70_bacteroid"/>
</dbReference>
<proteinExistence type="inferred from homology"/>
<dbReference type="InterPro" id="IPR036388">
    <property type="entry name" value="WH-like_DNA-bd_sf"/>
</dbReference>
<dbReference type="SUPFAM" id="SSF88659">
    <property type="entry name" value="Sigma3 and sigma4 domains of RNA polymerase sigma factors"/>
    <property type="match status" value="1"/>
</dbReference>
<dbReference type="GO" id="GO:0003677">
    <property type="term" value="F:DNA binding"/>
    <property type="evidence" value="ECO:0007669"/>
    <property type="project" value="InterPro"/>
</dbReference>
<name>A0A1T5M7X8_9BACT</name>
<dbReference type="InterPro" id="IPR014284">
    <property type="entry name" value="RNA_pol_sigma-70_dom"/>
</dbReference>
<reference evidence="7 8" key="1">
    <citation type="submission" date="2017-02" db="EMBL/GenBank/DDBJ databases">
        <authorList>
            <person name="Peterson S.W."/>
        </authorList>
    </citation>
    <scope>NUCLEOTIDE SEQUENCE [LARGE SCALE GENOMIC DNA]</scope>
    <source>
        <strain evidence="7 8">DSM 25262</strain>
    </source>
</reference>
<organism evidence="7 8">
    <name type="scientific">Ohtaekwangia koreensis</name>
    <dbReference type="NCBI Taxonomy" id="688867"/>
    <lineage>
        <taxon>Bacteria</taxon>
        <taxon>Pseudomonadati</taxon>
        <taxon>Bacteroidota</taxon>
        <taxon>Cytophagia</taxon>
        <taxon>Cytophagales</taxon>
        <taxon>Fulvivirgaceae</taxon>
        <taxon>Ohtaekwangia</taxon>
    </lineage>
</organism>
<dbReference type="STRING" id="688867.SAMN05660236_4729"/>
<dbReference type="GO" id="GO:0006352">
    <property type="term" value="P:DNA-templated transcription initiation"/>
    <property type="evidence" value="ECO:0007669"/>
    <property type="project" value="InterPro"/>
</dbReference>
<evidence type="ECO:0000259" key="5">
    <source>
        <dbReference type="Pfam" id="PF04542"/>
    </source>
</evidence>
<dbReference type="Pfam" id="PF04542">
    <property type="entry name" value="Sigma70_r2"/>
    <property type="match status" value="1"/>
</dbReference>
<sequence>MKAYSEDDLIKHLKEGHEDAFRIVFDQYYRPLTLFAMKYMGDVEESKEIVQEFFVRFWTKHEAINIRFSLKTYLYHGVRNACLNFIESNKVVQRHMRNYGKSDLSSDNPLENMLAAEQEELLMQAIDRLPEKCREIFFLSRMEKLSNQAIADHLQLSIKTVEAQISIALKRLRDLLLSLFLFLFS</sequence>
<dbReference type="InterPro" id="IPR007627">
    <property type="entry name" value="RNA_pol_sigma70_r2"/>
</dbReference>
<comment type="similarity">
    <text evidence="1">Belongs to the sigma-70 factor family. ECF subfamily.</text>
</comment>
<dbReference type="EMBL" id="FUZU01000003">
    <property type="protein sequence ID" value="SKC84255.1"/>
    <property type="molecule type" value="Genomic_DNA"/>
</dbReference>